<dbReference type="InterPro" id="IPR007436">
    <property type="entry name" value="DUF485"/>
</dbReference>
<evidence type="ECO:0000256" key="2">
    <source>
        <dbReference type="SAM" id="Phobius"/>
    </source>
</evidence>
<accession>A0ABQ6JUM1</accession>
<gene>
    <name evidence="3" type="ORF">GCM10025869_13280</name>
</gene>
<evidence type="ECO:0000256" key="1">
    <source>
        <dbReference type="SAM" id="MobiDB-lite"/>
    </source>
</evidence>
<evidence type="ECO:0000313" key="3">
    <source>
        <dbReference type="EMBL" id="GMA90799.1"/>
    </source>
</evidence>
<organism evidence="3 4">
    <name type="scientific">Homoserinibacter gongjuensis</name>
    <dbReference type="NCBI Taxonomy" id="1162968"/>
    <lineage>
        <taxon>Bacteria</taxon>
        <taxon>Bacillati</taxon>
        <taxon>Actinomycetota</taxon>
        <taxon>Actinomycetes</taxon>
        <taxon>Micrococcales</taxon>
        <taxon>Microbacteriaceae</taxon>
        <taxon>Homoserinibacter</taxon>
    </lineage>
</organism>
<keyword evidence="4" id="KW-1185">Reference proteome</keyword>
<sequence length="131" mass="13725">MTADDGAGLDDPRAAPPPRVRVTAPRHDDDTSRVTTGATGADPGAFYIRSLIRSQLRVAVVCAAAFIVVLVGVPLVFTIVPGLDAVRVAGVPVSWIVLGAGLFPVLIAIAALYVRTASRNESRYRSLADDT</sequence>
<dbReference type="Proteomes" id="UP001157069">
    <property type="component" value="Unassembled WGS sequence"/>
</dbReference>
<feature type="region of interest" description="Disordered" evidence="1">
    <location>
        <begin position="1"/>
        <end position="39"/>
    </location>
</feature>
<reference evidence="4" key="1">
    <citation type="journal article" date="2019" name="Int. J. Syst. Evol. Microbiol.">
        <title>The Global Catalogue of Microorganisms (GCM) 10K type strain sequencing project: providing services to taxonomists for standard genome sequencing and annotation.</title>
        <authorList>
            <consortium name="The Broad Institute Genomics Platform"/>
            <consortium name="The Broad Institute Genome Sequencing Center for Infectious Disease"/>
            <person name="Wu L."/>
            <person name="Ma J."/>
        </authorList>
    </citation>
    <scope>NUCLEOTIDE SEQUENCE [LARGE SCALE GENOMIC DNA]</scope>
    <source>
        <strain evidence="4">NBRC 108755</strain>
    </source>
</reference>
<dbReference type="EMBL" id="BSVA01000001">
    <property type="protein sequence ID" value="GMA90799.1"/>
    <property type="molecule type" value="Genomic_DNA"/>
</dbReference>
<keyword evidence="2" id="KW-0472">Membrane</keyword>
<feature type="transmembrane region" description="Helical" evidence="2">
    <location>
        <begin position="92"/>
        <end position="114"/>
    </location>
</feature>
<name>A0ABQ6JUM1_9MICO</name>
<comment type="caution">
    <text evidence="3">The sequence shown here is derived from an EMBL/GenBank/DDBJ whole genome shotgun (WGS) entry which is preliminary data.</text>
</comment>
<keyword evidence="2" id="KW-1133">Transmembrane helix</keyword>
<keyword evidence="2" id="KW-0812">Transmembrane</keyword>
<evidence type="ECO:0000313" key="4">
    <source>
        <dbReference type="Proteomes" id="UP001157069"/>
    </source>
</evidence>
<dbReference type="RefSeq" id="WP_284298738.1">
    <property type="nucleotide sequence ID" value="NZ_BSVA01000001.1"/>
</dbReference>
<feature type="transmembrane region" description="Helical" evidence="2">
    <location>
        <begin position="58"/>
        <end position="80"/>
    </location>
</feature>
<protein>
    <recommendedName>
        <fullName evidence="5">DUF485 domain-containing protein</fullName>
    </recommendedName>
</protein>
<evidence type="ECO:0008006" key="5">
    <source>
        <dbReference type="Google" id="ProtNLM"/>
    </source>
</evidence>
<dbReference type="Pfam" id="PF04341">
    <property type="entry name" value="DUF485"/>
    <property type="match status" value="1"/>
</dbReference>
<proteinExistence type="predicted"/>